<name>A0A2W1K125_ACIFR</name>
<feature type="signal peptide" evidence="1">
    <location>
        <begin position="1"/>
        <end position="24"/>
    </location>
</feature>
<dbReference type="InterPro" id="IPR018391">
    <property type="entry name" value="PQQ_b-propeller_rpt"/>
</dbReference>
<dbReference type="InterPro" id="IPR015943">
    <property type="entry name" value="WD40/YVTN_repeat-like_dom_sf"/>
</dbReference>
<dbReference type="EMBL" id="QKQP01000011">
    <property type="protein sequence ID" value="PZD80130.1"/>
    <property type="molecule type" value="Genomic_DNA"/>
</dbReference>
<evidence type="ECO:0000313" key="4">
    <source>
        <dbReference type="Proteomes" id="UP000248886"/>
    </source>
</evidence>
<evidence type="ECO:0000313" key="3">
    <source>
        <dbReference type="EMBL" id="PZD80130.1"/>
    </source>
</evidence>
<comment type="caution">
    <text evidence="3">The sequence shown here is derived from an EMBL/GenBank/DDBJ whole genome shotgun (WGS) entry which is preliminary data.</text>
</comment>
<dbReference type="InterPro" id="IPR011047">
    <property type="entry name" value="Quinoprotein_ADH-like_sf"/>
</dbReference>
<reference evidence="3 4" key="1">
    <citation type="submission" date="2018-06" db="EMBL/GenBank/DDBJ databases">
        <title>Draft sequence of Acidithiobacillus ferrooxidans CCM 4253.</title>
        <authorList>
            <person name="Moya-Beltran A."/>
            <person name="Castro M."/>
            <person name="Covarrubias P.C."/>
            <person name="Issotta F."/>
            <person name="Janiczek O."/>
            <person name="Mandl M."/>
            <person name="Kucera J."/>
            <person name="Quatrini R."/>
        </authorList>
    </citation>
    <scope>NUCLEOTIDE SEQUENCE [LARGE SCALE GENOMIC DNA]</scope>
    <source>
        <strain evidence="3 4">CCM 4253</strain>
    </source>
</reference>
<dbReference type="SMART" id="SM00564">
    <property type="entry name" value="PQQ"/>
    <property type="match status" value="6"/>
</dbReference>
<organism evidence="3 4">
    <name type="scientific">Acidithiobacillus ferrooxidans</name>
    <name type="common">Thiobacillus ferrooxidans</name>
    <dbReference type="NCBI Taxonomy" id="920"/>
    <lineage>
        <taxon>Bacteria</taxon>
        <taxon>Pseudomonadati</taxon>
        <taxon>Pseudomonadota</taxon>
        <taxon>Acidithiobacillia</taxon>
        <taxon>Acidithiobacillales</taxon>
        <taxon>Acidithiobacillaceae</taxon>
        <taxon>Acidithiobacillus</taxon>
    </lineage>
</organism>
<dbReference type="OMA" id="CKIKWEF"/>
<dbReference type="Proteomes" id="UP000248886">
    <property type="component" value="Unassembled WGS sequence"/>
</dbReference>
<dbReference type="Gene3D" id="2.130.10.10">
    <property type="entry name" value="YVTN repeat-like/Quinoprotein amine dehydrogenase"/>
    <property type="match status" value="2"/>
</dbReference>
<evidence type="ECO:0000259" key="2">
    <source>
        <dbReference type="Pfam" id="PF13360"/>
    </source>
</evidence>
<feature type="chain" id="PRO_5015994205" evidence="1">
    <location>
        <begin position="25"/>
        <end position="395"/>
    </location>
</feature>
<dbReference type="Pfam" id="PF13360">
    <property type="entry name" value="PQQ_2"/>
    <property type="match status" value="2"/>
</dbReference>
<dbReference type="PANTHER" id="PTHR34512:SF30">
    <property type="entry name" value="OUTER MEMBRANE PROTEIN ASSEMBLY FACTOR BAMB"/>
    <property type="match status" value="1"/>
</dbReference>
<dbReference type="SMR" id="A0A2W1K125"/>
<protein>
    <submittedName>
        <fullName evidence="3">Dehydrogenase</fullName>
    </submittedName>
</protein>
<dbReference type="InterPro" id="IPR002372">
    <property type="entry name" value="PQQ_rpt_dom"/>
</dbReference>
<keyword evidence="1" id="KW-0732">Signal</keyword>
<dbReference type="PANTHER" id="PTHR34512">
    <property type="entry name" value="CELL SURFACE PROTEIN"/>
    <property type="match status" value="1"/>
</dbReference>
<feature type="domain" description="Pyrrolo-quinoline quinone repeat" evidence="2">
    <location>
        <begin position="64"/>
        <end position="205"/>
    </location>
</feature>
<dbReference type="RefSeq" id="WP_012537081.1">
    <property type="nucleotide sequence ID" value="NZ_AP025160.1"/>
</dbReference>
<dbReference type="GeneID" id="65281360"/>
<dbReference type="SUPFAM" id="SSF50998">
    <property type="entry name" value="Quinoprotein alcohol dehydrogenase-like"/>
    <property type="match status" value="1"/>
</dbReference>
<sequence length="395" mass="43159">MRFRFNIALATMIFSSLVASPAMAGVPVQWSVDVHAPIYNPPRVADGVVYFDTAQSKGPNVFSAKNGKILWRFMTGGTILMPLTVGHGQVWVASDMGSTHYLRAIEAKTGKLIWDYTRHEPPECMCSHLTHYEHHLLFAQTDGHSLYAFYPVGNIPNRRLWAFTGDGAKLTAPVVVDHTVIFGSADHSVYGLFDKTGKIRWQRKTGYGFMAQPAVWKHEVIIGNRGGTVHAYSTTTGTSLWNFTTSGPINTTALIWHDSAFIASGAGDRGVYALSAKTGKQLWYTRMADYTAYAPIMAKQIVVVASRDGNMLGLSATTGKVLWRSELHGIPKSQPTLWKGDAVLKVNDHKIMAFNAQSGGLVWTYHSKNVVTRPVPKGDSVYVGTSGGALVAIGQ</sequence>
<proteinExistence type="predicted"/>
<feature type="domain" description="Pyrrolo-quinoline quinone repeat" evidence="2">
    <location>
        <begin position="269"/>
        <end position="393"/>
    </location>
</feature>
<accession>A0A2W1K125</accession>
<dbReference type="OrthoDB" id="9794322at2"/>
<gene>
    <name evidence="3" type="ORF">DN052_14590</name>
</gene>
<evidence type="ECO:0000256" key="1">
    <source>
        <dbReference type="SAM" id="SignalP"/>
    </source>
</evidence>
<dbReference type="AlphaFoldDB" id="A0A2W1K125"/>